<feature type="non-terminal residue" evidence="1">
    <location>
        <position position="566"/>
    </location>
</feature>
<organism evidence="1 2">
    <name type="scientific">Dentiscutata heterogama</name>
    <dbReference type="NCBI Taxonomy" id="1316150"/>
    <lineage>
        <taxon>Eukaryota</taxon>
        <taxon>Fungi</taxon>
        <taxon>Fungi incertae sedis</taxon>
        <taxon>Mucoromycota</taxon>
        <taxon>Glomeromycotina</taxon>
        <taxon>Glomeromycetes</taxon>
        <taxon>Diversisporales</taxon>
        <taxon>Gigasporaceae</taxon>
        <taxon>Dentiscutata</taxon>
    </lineage>
</organism>
<name>A0ACA9N782_9GLOM</name>
<keyword evidence="2" id="KW-1185">Reference proteome</keyword>
<proteinExistence type="predicted"/>
<dbReference type="EMBL" id="CAJVPU010012999">
    <property type="protein sequence ID" value="CAG8628623.1"/>
    <property type="molecule type" value="Genomic_DNA"/>
</dbReference>
<comment type="caution">
    <text evidence="1">The sequence shown here is derived from an EMBL/GenBank/DDBJ whole genome shotgun (WGS) entry which is preliminary data.</text>
</comment>
<feature type="non-terminal residue" evidence="1">
    <location>
        <position position="1"/>
    </location>
</feature>
<dbReference type="Proteomes" id="UP000789702">
    <property type="component" value="Unassembled WGS sequence"/>
</dbReference>
<accession>A0ACA9N782</accession>
<protein>
    <submittedName>
        <fullName evidence="1">15308_t:CDS:1</fullName>
    </submittedName>
</protein>
<evidence type="ECO:0000313" key="1">
    <source>
        <dbReference type="EMBL" id="CAG8628623.1"/>
    </source>
</evidence>
<evidence type="ECO:0000313" key="2">
    <source>
        <dbReference type="Proteomes" id="UP000789702"/>
    </source>
</evidence>
<reference evidence="1" key="1">
    <citation type="submission" date="2021-06" db="EMBL/GenBank/DDBJ databases">
        <authorList>
            <person name="Kallberg Y."/>
            <person name="Tangrot J."/>
            <person name="Rosling A."/>
        </authorList>
    </citation>
    <scope>NUCLEOTIDE SEQUENCE</scope>
    <source>
        <strain evidence="1">IL203A</strain>
    </source>
</reference>
<sequence length="566" mass="66044">MSFVGQDQSSNISLAGMYTQLIINSVLGISILIAFSFLRPRNGIVYAPKANYTLEKNQVSPKIKDVDNPLQQLTVANIKNVNWLWANVTFTWLFSALLYYRLFKECNYHYDLHKKFFKSNKYQRSLYACTLLLKNLGNHIRNDDDLRNYVLSIKNKFELRESRISKEIGNLPKLIKKRKKYIQKLKYVITQSNPNYITSKEIENVKKYTNNIEQLDNNINRIHTDKSGRELLNHGVVSFTRITSAHKFMNIKNIETTLPFTHGISKDVFISGFMETYFAPLVMVIFFLLLPDLFHKVAMFQGKISKTSLDRLVIGKLYFFFILNNIIIFTSGTTLMDLWTNVWKKINKDDSGIDDVYSVIEKTYVLKQITSSIIKVSSFWINYISLRGFSTVFDLAQVTSFVTKYITRLFIKPTPHNILKYKKPPYFNYPAYYNIYLFFFTIGILYSMIAPLILVFCLGYFLLSLINNHIDNTLAGGNDWSYESEGCMDSLVSYHTIANNYGRMDTTNDESLEIFEHPSSKSDLINPMIHTDNEDSLYEFYRGEHINKINNRHYSYNTKRFLSIKI</sequence>
<gene>
    <name evidence="1" type="ORF">DHETER_LOCUS8310</name>
</gene>